<keyword evidence="1" id="KW-0378">Hydrolase</keyword>
<name>A0ABS2H732_9BACL</name>
<organism evidence="1 2">
    <name type="scientific">Paenibacillus rhizolycopersici</name>
    <dbReference type="NCBI Taxonomy" id="2780073"/>
    <lineage>
        <taxon>Bacteria</taxon>
        <taxon>Bacillati</taxon>
        <taxon>Bacillota</taxon>
        <taxon>Bacilli</taxon>
        <taxon>Bacillales</taxon>
        <taxon>Paenibacillaceae</taxon>
        <taxon>Paenibacillus</taxon>
    </lineage>
</organism>
<dbReference type="SUPFAM" id="SSF53756">
    <property type="entry name" value="UDP-Glycosyltransferase/glycogen phosphorylase"/>
    <property type="match status" value="1"/>
</dbReference>
<dbReference type="NCBIfam" id="TIGR03590">
    <property type="entry name" value="PseG"/>
    <property type="match status" value="1"/>
</dbReference>
<dbReference type="RefSeq" id="WP_193417962.1">
    <property type="nucleotide sequence ID" value="NZ_JADCNN020000016.1"/>
</dbReference>
<proteinExistence type="predicted"/>
<evidence type="ECO:0000313" key="1">
    <source>
        <dbReference type="EMBL" id="MBM6997247.1"/>
    </source>
</evidence>
<reference evidence="1 2" key="1">
    <citation type="submission" date="2021-01" db="EMBL/GenBank/DDBJ databases">
        <title>Paenibacillus sp.nov. isolated from the rhizosphere soil of tomato plant.</title>
        <authorList>
            <person name="Thin K.K."/>
            <person name="Zhang X."/>
            <person name="He S."/>
        </authorList>
    </citation>
    <scope>NUCLEOTIDE SEQUENCE [LARGE SCALE GENOMIC DNA]</scope>
    <source>
        <strain evidence="1 2">DXFW5</strain>
    </source>
</reference>
<gene>
    <name evidence="1" type="primary">pseG</name>
    <name evidence="1" type="ORF">IM700_016425</name>
</gene>
<accession>A0ABS2H732</accession>
<dbReference type="Gene3D" id="3.40.50.2000">
    <property type="entry name" value="Glycogen Phosphorylase B"/>
    <property type="match status" value="1"/>
</dbReference>
<comment type="caution">
    <text evidence="1">The sequence shown here is derived from an EMBL/GenBank/DDBJ whole genome shotgun (WGS) entry which is preliminary data.</text>
</comment>
<dbReference type="EC" id="3.6.1.57" evidence="1"/>
<protein>
    <submittedName>
        <fullName evidence="1">UDP-2,4-diacetamido-2,4, 6-trideoxy-beta-L-altropyranose hydrolase</fullName>
        <ecNumber evidence="1">3.6.1.57</ecNumber>
    </submittedName>
</protein>
<dbReference type="InterPro" id="IPR020023">
    <property type="entry name" value="PseG"/>
</dbReference>
<sequence>MNTGRLTILIRTDASSTIGSGHVMRCLTIADNFRKLGHEVQFWMERLPGHLIDLVEGRGFTVVQRAIPAHLLIVDHYQLDKLWEQSVRTIFNKIVVIDDLANRQHDCDLLLDQNVVAGYERRYDDLVPVHCRKLLGPKYLIIRDEFIEARTCSLARRGRVERLLVFMGGSDPTGETLKVIDALVQVATRFKHIDVVVGSSNMNRYEVKRRCEALQLQYHCQIDYLARLMQEADFAIGAGGTAMWERCYVGLPSSSTVVADNQHDTTIEAAKLGAIIHLGWHEEVDSSIYSQLIEKLPLMSEQLVSMSKQGLNITEAQGIPNVWIREILRMFDK</sequence>
<evidence type="ECO:0000313" key="2">
    <source>
        <dbReference type="Proteomes" id="UP001516620"/>
    </source>
</evidence>
<dbReference type="Gene3D" id="3.40.50.11190">
    <property type="match status" value="1"/>
</dbReference>
<dbReference type="GO" id="GO:0016787">
    <property type="term" value="F:hydrolase activity"/>
    <property type="evidence" value="ECO:0007669"/>
    <property type="project" value="UniProtKB-KW"/>
</dbReference>
<dbReference type="EMBL" id="JADCNN020000016">
    <property type="protein sequence ID" value="MBM6997247.1"/>
    <property type="molecule type" value="Genomic_DNA"/>
</dbReference>
<keyword evidence="2" id="KW-1185">Reference proteome</keyword>
<dbReference type="Proteomes" id="UP001516620">
    <property type="component" value="Unassembled WGS sequence"/>
</dbReference>